<dbReference type="PANTHER" id="PTHR34401">
    <property type="entry name" value="PROTEIN CBG12388-RELATED"/>
    <property type="match status" value="1"/>
</dbReference>
<evidence type="ECO:0000313" key="3">
    <source>
        <dbReference type="Proteomes" id="UP001608902"/>
    </source>
</evidence>
<keyword evidence="3" id="KW-1185">Reference proteome</keyword>
<evidence type="ECO:0000313" key="2">
    <source>
        <dbReference type="EMBL" id="MFH4975518.1"/>
    </source>
</evidence>
<evidence type="ECO:0000256" key="1">
    <source>
        <dbReference type="SAM" id="SignalP"/>
    </source>
</evidence>
<reference evidence="2 3" key="1">
    <citation type="submission" date="2024-08" db="EMBL/GenBank/DDBJ databases">
        <title>Gnathostoma spinigerum genome.</title>
        <authorList>
            <person name="Gonzalez-Bertolin B."/>
            <person name="Monzon S."/>
            <person name="Zaballos A."/>
            <person name="Jimenez P."/>
            <person name="Dekumyoy P."/>
            <person name="Varona S."/>
            <person name="Cuesta I."/>
            <person name="Sumanam S."/>
            <person name="Adisakwattana P."/>
            <person name="Gasser R.B."/>
            <person name="Hernandez-Gonzalez A."/>
            <person name="Young N.D."/>
            <person name="Perteguer M.J."/>
        </authorList>
    </citation>
    <scope>NUCLEOTIDE SEQUENCE [LARGE SCALE GENOMIC DNA]</scope>
    <source>
        <strain evidence="2">AL3</strain>
        <tissue evidence="2">Liver</tissue>
    </source>
</reference>
<name>A0ABD6E617_9BILA</name>
<organism evidence="2 3">
    <name type="scientific">Gnathostoma spinigerum</name>
    <dbReference type="NCBI Taxonomy" id="75299"/>
    <lineage>
        <taxon>Eukaryota</taxon>
        <taxon>Metazoa</taxon>
        <taxon>Ecdysozoa</taxon>
        <taxon>Nematoda</taxon>
        <taxon>Chromadorea</taxon>
        <taxon>Rhabditida</taxon>
        <taxon>Spirurina</taxon>
        <taxon>Gnathostomatomorpha</taxon>
        <taxon>Gnathostomatoidea</taxon>
        <taxon>Gnathostomatidae</taxon>
        <taxon>Gnathostoma</taxon>
    </lineage>
</organism>
<feature type="signal peptide" evidence="1">
    <location>
        <begin position="1"/>
        <end position="20"/>
    </location>
</feature>
<dbReference type="AlphaFoldDB" id="A0ABD6E617"/>
<protein>
    <submittedName>
        <fullName evidence="2">Uncharacterized protein</fullName>
    </submittedName>
</protein>
<sequence>MIVAILKYAILSVTISVVFGETLIRQCTCEEVNRCKKDAYDQLIPCADKCRQYATKMGANYTLLRQCVLKHRERIEKTVRCTEQTVLDACARGKPEMVKPFRLSDLKISAYVEINSLLSKAGIVGQVKHLLVVGRNFFGCMRKCIERKTEDSCEDPTECGLKLPNTNVLVNNVKRCALQNGFDTKTVQEICRCGLNAGLIQLEGVCERATVNENMK</sequence>
<keyword evidence="1" id="KW-0732">Signal</keyword>
<dbReference type="EMBL" id="JBGFUD010000952">
    <property type="protein sequence ID" value="MFH4975518.1"/>
    <property type="molecule type" value="Genomic_DNA"/>
</dbReference>
<dbReference type="Proteomes" id="UP001608902">
    <property type="component" value="Unassembled WGS sequence"/>
</dbReference>
<gene>
    <name evidence="2" type="ORF">AB6A40_002227</name>
</gene>
<proteinExistence type="predicted"/>
<dbReference type="PANTHER" id="PTHR34401:SF3">
    <property type="entry name" value="DB DOMAIN-CONTAINING PROTEIN"/>
    <property type="match status" value="1"/>
</dbReference>
<comment type="caution">
    <text evidence="2">The sequence shown here is derived from an EMBL/GenBank/DDBJ whole genome shotgun (WGS) entry which is preliminary data.</text>
</comment>
<accession>A0ABD6E617</accession>
<feature type="chain" id="PRO_5044812593" evidence="1">
    <location>
        <begin position="21"/>
        <end position="216"/>
    </location>
</feature>